<accession>A0A8S1PZM5</accession>
<dbReference type="AlphaFoldDB" id="A0A8S1PZM5"/>
<dbReference type="OrthoDB" id="2288928at2759"/>
<dbReference type="SMART" id="SM00320">
    <property type="entry name" value="WD40"/>
    <property type="match status" value="2"/>
</dbReference>
<evidence type="ECO:0000256" key="1">
    <source>
        <dbReference type="PROSITE-ProRule" id="PRU00221"/>
    </source>
</evidence>
<dbReference type="Proteomes" id="UP000692954">
    <property type="component" value="Unassembled WGS sequence"/>
</dbReference>
<sequence>MINYQTTIVELFKPANSHFFLSQDGNYFFMLMDDRLCMFDQQLKEIEIQQQQQLQGKFSNINRINQASKVLKFAFLCGQQIIIVDIIQQNSQFISEEIIVIDEEKPQTVALSPFGDLLITGDQIGTIKLWDLKKIQEPLWVFKNESHIIQRFSFNPNGTDIVAAVGDGSVNLYSIDYFEDQNILENNDNQKQNQNQSQVKDKEDKKLKFTCYKSFTRQSLIQADHCKINNSQICQNGKSILELFKQKGAI</sequence>
<feature type="repeat" description="WD" evidence="1">
    <location>
        <begin position="108"/>
        <end position="133"/>
    </location>
</feature>
<gene>
    <name evidence="2" type="ORF">PSON_ATCC_30995.1.T0920024</name>
</gene>
<comment type="caution">
    <text evidence="2">The sequence shown here is derived from an EMBL/GenBank/DDBJ whole genome shotgun (WGS) entry which is preliminary data.</text>
</comment>
<evidence type="ECO:0000313" key="2">
    <source>
        <dbReference type="EMBL" id="CAD8108694.1"/>
    </source>
</evidence>
<organism evidence="2 3">
    <name type="scientific">Paramecium sonneborni</name>
    <dbReference type="NCBI Taxonomy" id="65129"/>
    <lineage>
        <taxon>Eukaryota</taxon>
        <taxon>Sar</taxon>
        <taxon>Alveolata</taxon>
        <taxon>Ciliophora</taxon>
        <taxon>Intramacronucleata</taxon>
        <taxon>Oligohymenophorea</taxon>
        <taxon>Peniculida</taxon>
        <taxon>Parameciidae</taxon>
        <taxon>Paramecium</taxon>
    </lineage>
</organism>
<proteinExistence type="predicted"/>
<evidence type="ECO:0008006" key="4">
    <source>
        <dbReference type="Google" id="ProtNLM"/>
    </source>
</evidence>
<dbReference type="PROSITE" id="PS50082">
    <property type="entry name" value="WD_REPEATS_2"/>
    <property type="match status" value="1"/>
</dbReference>
<name>A0A8S1PZM5_9CILI</name>
<reference evidence="2" key="1">
    <citation type="submission" date="2021-01" db="EMBL/GenBank/DDBJ databases">
        <authorList>
            <consortium name="Genoscope - CEA"/>
            <person name="William W."/>
        </authorList>
    </citation>
    <scope>NUCLEOTIDE SEQUENCE</scope>
</reference>
<keyword evidence="3" id="KW-1185">Reference proteome</keyword>
<dbReference type="InterPro" id="IPR001680">
    <property type="entry name" value="WD40_rpt"/>
</dbReference>
<protein>
    <recommendedName>
        <fullName evidence="4">WD40-repeat-containing domain</fullName>
    </recommendedName>
</protein>
<dbReference type="EMBL" id="CAJJDN010000092">
    <property type="protein sequence ID" value="CAD8108694.1"/>
    <property type="molecule type" value="Genomic_DNA"/>
</dbReference>
<keyword evidence="1" id="KW-0853">WD repeat</keyword>
<evidence type="ECO:0000313" key="3">
    <source>
        <dbReference type="Proteomes" id="UP000692954"/>
    </source>
</evidence>